<feature type="transmembrane region" description="Helical" evidence="1">
    <location>
        <begin position="158"/>
        <end position="180"/>
    </location>
</feature>
<protein>
    <recommendedName>
        <fullName evidence="3">Elongation factor-1 alpha</fullName>
    </recommendedName>
</protein>
<evidence type="ECO:0000256" key="1">
    <source>
        <dbReference type="SAM" id="Phobius"/>
    </source>
</evidence>
<feature type="transmembrane region" description="Helical" evidence="1">
    <location>
        <begin position="212"/>
        <end position="239"/>
    </location>
</feature>
<feature type="transmembrane region" description="Helical" evidence="1">
    <location>
        <begin position="186"/>
        <end position="205"/>
    </location>
</feature>
<evidence type="ECO:0000313" key="2">
    <source>
        <dbReference type="EMBL" id="SPS05324.1"/>
    </source>
</evidence>
<gene>
    <name evidence="2" type="ORF">NITFAB_0914</name>
</gene>
<keyword evidence="1" id="KW-0812">Transmembrane</keyword>
<organism evidence="2">
    <name type="scientific">Candidatus Nitrotoga fabula</name>
    <dbReference type="NCBI Taxonomy" id="2182327"/>
    <lineage>
        <taxon>Bacteria</taxon>
        <taxon>Pseudomonadati</taxon>
        <taxon>Pseudomonadota</taxon>
        <taxon>Betaproteobacteria</taxon>
        <taxon>Nitrosomonadales</taxon>
        <taxon>Gallionellaceae</taxon>
        <taxon>Candidatus Nitrotoga</taxon>
    </lineage>
</organism>
<sequence length="258" mass="29008">MNTTHFDQAWLNLPNLPTPVKALFVGYLLAIGLGLCMAGLQIMQTHGKADGQAGLSLNDIIYSYYGNRSGSKLESKLNGSMKTMGTPESRMQIIQWVRNGSSRTEWDQQLNKIFQQECTHCHGPESAMGDFTRFDNVKKLAETNEGASIQALIRSSHIHLFGISFIFFFLGFIFSFAVGVPRWLKISAIFTPFCFLIADILSWWLTKWSPGFAWLTLIGGIGYSIAAGIMWIICMYQMLILSRNKKLYGNAWQADLKP</sequence>
<keyword evidence="1" id="KW-1133">Transmembrane helix</keyword>
<reference evidence="2" key="1">
    <citation type="submission" date="2018-05" db="EMBL/GenBank/DDBJ databases">
        <authorList>
            <person name="Lanie J.A."/>
            <person name="Ng W.-L."/>
            <person name="Kazmierczak K.M."/>
            <person name="Andrzejewski T.M."/>
            <person name="Davidsen T.M."/>
            <person name="Wayne K.J."/>
            <person name="Tettelin H."/>
            <person name="Glass J.I."/>
            <person name="Rusch D."/>
            <person name="Podicherti R."/>
            <person name="Tsui H.-C.T."/>
            <person name="Winkler M.E."/>
        </authorList>
    </citation>
    <scope>NUCLEOTIDE SEQUENCE</scope>
    <source>
        <strain evidence="2">KNB</strain>
    </source>
</reference>
<proteinExistence type="predicted"/>
<evidence type="ECO:0008006" key="3">
    <source>
        <dbReference type="Google" id="ProtNLM"/>
    </source>
</evidence>
<dbReference type="EMBL" id="LS423452">
    <property type="protein sequence ID" value="SPS05324.1"/>
    <property type="molecule type" value="Genomic_DNA"/>
</dbReference>
<accession>A0A2X0RCI3</accession>
<name>A0A2X0RCI3_9PROT</name>
<dbReference type="AlphaFoldDB" id="A0A2X0RCI3"/>
<feature type="transmembrane region" description="Helical" evidence="1">
    <location>
        <begin position="20"/>
        <end position="40"/>
    </location>
</feature>
<keyword evidence="1" id="KW-0472">Membrane</keyword>